<gene>
    <name evidence="4" type="primary">rps6e</name>
    <name evidence="5" type="ordered locus">Ferp_0616</name>
</gene>
<evidence type="ECO:0000256" key="3">
    <source>
        <dbReference type="ARBA" id="ARBA00023274"/>
    </source>
</evidence>
<comment type="similarity">
    <text evidence="1 4">Belongs to the eukaryotic ribosomal protein eS6 family.</text>
</comment>
<reference evidence="6" key="1">
    <citation type="submission" date="2010-02" db="EMBL/GenBank/DDBJ databases">
        <title>Complete sequence of Ferroglobus placidus DSM 10642.</title>
        <authorList>
            <consortium name="US DOE Joint Genome Institute"/>
            <person name="Lucas S."/>
            <person name="Copeland A."/>
            <person name="Lapidus A."/>
            <person name="Cheng J.-F."/>
            <person name="Bruce D."/>
            <person name="Goodwin L."/>
            <person name="Pitluck S."/>
            <person name="Saunders E."/>
            <person name="Brettin T."/>
            <person name="Detter J.C."/>
            <person name="Han C."/>
            <person name="Tapia R."/>
            <person name="Larimer F."/>
            <person name="Land M."/>
            <person name="Hauser L."/>
            <person name="Kyrpides N."/>
            <person name="Ivanova N."/>
            <person name="Holmes D."/>
            <person name="Lovley D."/>
            <person name="Kyrpides N."/>
            <person name="Anderson I.J."/>
            <person name="Woyke T."/>
        </authorList>
    </citation>
    <scope>NUCLEOTIDE SEQUENCE [LARGE SCALE GENOMIC DNA]</scope>
    <source>
        <strain evidence="6">DSM 10642 / AEDII12DO</strain>
    </source>
</reference>
<dbReference type="KEGG" id="fpl:Ferp_0616"/>
<dbReference type="GO" id="GO:0003735">
    <property type="term" value="F:structural constituent of ribosome"/>
    <property type="evidence" value="ECO:0007669"/>
    <property type="project" value="InterPro"/>
</dbReference>
<dbReference type="STRING" id="589924.Ferp_0616"/>
<dbReference type="GO" id="GO:0005840">
    <property type="term" value="C:ribosome"/>
    <property type="evidence" value="ECO:0007669"/>
    <property type="project" value="UniProtKB-KW"/>
</dbReference>
<dbReference type="InterPro" id="IPR001377">
    <property type="entry name" value="Ribosomal_eS6"/>
</dbReference>
<dbReference type="PANTHER" id="PTHR11502">
    <property type="entry name" value="40S RIBOSOMAL PROTEIN S6"/>
    <property type="match status" value="1"/>
</dbReference>
<dbReference type="HAMAP" id="MF_00512">
    <property type="entry name" value="Ribosomal_eS6"/>
    <property type="match status" value="1"/>
</dbReference>
<dbReference type="eggNOG" id="arCOG01946">
    <property type="taxonomic scope" value="Archaea"/>
</dbReference>
<evidence type="ECO:0000256" key="1">
    <source>
        <dbReference type="ARBA" id="ARBA00009312"/>
    </source>
</evidence>
<dbReference type="GeneID" id="8778118"/>
<keyword evidence="3 4" id="KW-0687">Ribonucleoprotein</keyword>
<dbReference type="InterPro" id="IPR020924">
    <property type="entry name" value="Ribosomal_eS6_arc"/>
</dbReference>
<dbReference type="GO" id="GO:1990904">
    <property type="term" value="C:ribonucleoprotein complex"/>
    <property type="evidence" value="ECO:0007669"/>
    <property type="project" value="UniProtKB-KW"/>
</dbReference>
<dbReference type="SMART" id="SM01405">
    <property type="entry name" value="Ribosomal_S6e"/>
    <property type="match status" value="1"/>
</dbReference>
<dbReference type="Proteomes" id="UP000002613">
    <property type="component" value="Chromosome"/>
</dbReference>
<dbReference type="GO" id="GO:0006412">
    <property type="term" value="P:translation"/>
    <property type="evidence" value="ECO:0007669"/>
    <property type="project" value="UniProtKB-UniRule"/>
</dbReference>
<accession>D3S3F4</accession>
<evidence type="ECO:0000313" key="6">
    <source>
        <dbReference type="Proteomes" id="UP000002613"/>
    </source>
</evidence>
<keyword evidence="6" id="KW-1185">Reference proteome</keyword>
<dbReference type="OrthoDB" id="7793at2157"/>
<evidence type="ECO:0000256" key="4">
    <source>
        <dbReference type="HAMAP-Rule" id="MF_00512"/>
    </source>
</evidence>
<proteinExistence type="inferred from homology"/>
<sequence>MEFKVVISDPETGRAYQKVISGANANKLIGKEIGDVINGTLVELPPDYELQITGGTDKDGFPMRPDLPGGVRKRILLSGGVGYRPKEKGVRKRKMVRGRMITRDIVQINMKVVKKGKIPLEEFFKKEEQQSGGS</sequence>
<dbReference type="PaxDb" id="589924-Ferp_0616"/>
<evidence type="ECO:0000313" key="5">
    <source>
        <dbReference type="EMBL" id="ADC64787.1"/>
    </source>
</evidence>
<dbReference type="PROSITE" id="PS00578">
    <property type="entry name" value="RIBOSOMAL_S6E"/>
    <property type="match status" value="1"/>
</dbReference>
<dbReference type="InterPro" id="IPR018282">
    <property type="entry name" value="Ribosomal_eS6_CS"/>
</dbReference>
<organism evidence="5 6">
    <name type="scientific">Ferroglobus placidus (strain DSM 10642 / AEDII12DO)</name>
    <dbReference type="NCBI Taxonomy" id="589924"/>
    <lineage>
        <taxon>Archaea</taxon>
        <taxon>Methanobacteriati</taxon>
        <taxon>Methanobacteriota</taxon>
        <taxon>Archaeoglobi</taxon>
        <taxon>Archaeoglobales</taxon>
        <taxon>Archaeoglobaceae</taxon>
        <taxon>Ferroglobus</taxon>
    </lineage>
</organism>
<reference evidence="5 6" key="2">
    <citation type="journal article" date="2011" name="Stand. Genomic Sci.">
        <title>Complete genome sequence of Ferroglobus placidus AEDII12DO.</title>
        <authorList>
            <person name="Anderson I."/>
            <person name="Risso C."/>
            <person name="Holmes D."/>
            <person name="Lucas S."/>
            <person name="Copeland A."/>
            <person name="Lapidus A."/>
            <person name="Cheng J.F."/>
            <person name="Bruce D."/>
            <person name="Goodwin L."/>
            <person name="Pitluck S."/>
            <person name="Saunders E."/>
            <person name="Brettin T."/>
            <person name="Detter J.C."/>
            <person name="Han C."/>
            <person name="Tapia R."/>
            <person name="Larimer F."/>
            <person name="Land M."/>
            <person name="Hauser L."/>
            <person name="Woyke T."/>
            <person name="Lovley D."/>
            <person name="Kyrpides N."/>
            <person name="Ivanova N."/>
        </authorList>
    </citation>
    <scope>NUCLEOTIDE SEQUENCE [LARGE SCALE GENOMIC DNA]</scope>
    <source>
        <strain evidence="6">DSM 10642 / AEDII12DO</strain>
    </source>
</reference>
<dbReference type="RefSeq" id="WP_012965133.1">
    <property type="nucleotide sequence ID" value="NC_013849.1"/>
</dbReference>
<dbReference type="Pfam" id="PF01092">
    <property type="entry name" value="Ribosomal_S6e"/>
    <property type="match status" value="1"/>
</dbReference>
<dbReference type="NCBIfam" id="NF003294">
    <property type="entry name" value="PRK04290.1-3"/>
    <property type="match status" value="1"/>
</dbReference>
<dbReference type="HOGENOM" id="CLU_109671_1_1_2"/>
<dbReference type="EMBL" id="CP001899">
    <property type="protein sequence ID" value="ADC64787.1"/>
    <property type="molecule type" value="Genomic_DNA"/>
</dbReference>
<evidence type="ECO:0000256" key="2">
    <source>
        <dbReference type="ARBA" id="ARBA00022980"/>
    </source>
</evidence>
<dbReference type="AlphaFoldDB" id="D3S3F4"/>
<keyword evidence="2 4" id="KW-0689">Ribosomal protein</keyword>
<name>D3S3F4_FERPA</name>
<protein>
    <recommendedName>
        <fullName evidence="4">Small ribosomal subunit protein eS6</fullName>
    </recommendedName>
</protein>